<evidence type="ECO:0000256" key="1">
    <source>
        <dbReference type="ARBA" id="ARBA00004496"/>
    </source>
</evidence>
<dbReference type="PANTHER" id="PTHR30075">
    <property type="entry name" value="GLYCYL-TRNA SYNTHETASE"/>
    <property type="match status" value="1"/>
</dbReference>
<dbReference type="KEGG" id="icp:ICMP_021"/>
<evidence type="ECO:0000256" key="11">
    <source>
        <dbReference type="HAMAP-Rule" id="MF_00255"/>
    </source>
</evidence>
<keyword evidence="14" id="KW-1185">Reference proteome</keyword>
<protein>
    <recommendedName>
        <fullName evidence="11">Glycine--tRNA ligase beta subunit</fullName>
        <ecNumber evidence="11">6.1.1.14</ecNumber>
    </recommendedName>
    <alternativeName>
        <fullName evidence="11">Glycyl-tRNA synthetase beta subunit</fullName>
        <shortName evidence="11">GlyRS</shortName>
    </alternativeName>
</protein>
<dbReference type="AlphaFoldDB" id="C5WC38"/>
<evidence type="ECO:0000256" key="6">
    <source>
        <dbReference type="ARBA" id="ARBA00022741"/>
    </source>
</evidence>
<evidence type="ECO:0000256" key="4">
    <source>
        <dbReference type="ARBA" id="ARBA00022490"/>
    </source>
</evidence>
<dbReference type="PRINTS" id="PR01045">
    <property type="entry name" value="TRNASYNTHGB"/>
</dbReference>
<accession>C5WC38</accession>
<dbReference type="InterPro" id="IPR006194">
    <property type="entry name" value="Gly-tRNA-synth_heterodimer"/>
</dbReference>
<comment type="similarity">
    <text evidence="2 11">Belongs to the class-II aminoacyl-tRNA synthetase family.</text>
</comment>
<gene>
    <name evidence="11 13" type="primary">glyS</name>
    <name evidence="13" type="ORF">ICMP_021</name>
</gene>
<dbReference type="SUPFAM" id="SSF109604">
    <property type="entry name" value="HD-domain/PDEase-like"/>
    <property type="match status" value="1"/>
</dbReference>
<evidence type="ECO:0000256" key="7">
    <source>
        <dbReference type="ARBA" id="ARBA00022840"/>
    </source>
</evidence>
<dbReference type="GO" id="GO:0005829">
    <property type="term" value="C:cytosol"/>
    <property type="evidence" value="ECO:0007669"/>
    <property type="project" value="TreeGrafter"/>
</dbReference>
<evidence type="ECO:0000256" key="2">
    <source>
        <dbReference type="ARBA" id="ARBA00008226"/>
    </source>
</evidence>
<evidence type="ECO:0000256" key="10">
    <source>
        <dbReference type="ARBA" id="ARBA00047937"/>
    </source>
</evidence>
<proteinExistence type="inferred from homology"/>
<dbReference type="PROSITE" id="PS50861">
    <property type="entry name" value="AA_TRNA_LIGASE_II_GLYAB"/>
    <property type="match status" value="1"/>
</dbReference>
<dbReference type="InterPro" id="IPR008909">
    <property type="entry name" value="DALR_anticod-bd"/>
</dbReference>
<dbReference type="Proteomes" id="UP000061704">
    <property type="component" value="Chromosome"/>
</dbReference>
<dbReference type="PANTHER" id="PTHR30075:SF2">
    <property type="entry name" value="GLYCINE--TRNA LIGASE, CHLOROPLASTIC_MITOCHONDRIAL 2"/>
    <property type="match status" value="1"/>
</dbReference>
<dbReference type="NCBIfam" id="TIGR00211">
    <property type="entry name" value="glyS"/>
    <property type="match status" value="1"/>
</dbReference>
<dbReference type="Pfam" id="PF02092">
    <property type="entry name" value="tRNA_synt_2f"/>
    <property type="match status" value="1"/>
</dbReference>
<name>C5WC38_9ENTR</name>
<evidence type="ECO:0000313" key="13">
    <source>
        <dbReference type="EMBL" id="BAH82894.1"/>
    </source>
</evidence>
<dbReference type="GO" id="GO:0006426">
    <property type="term" value="P:glycyl-tRNA aminoacylation"/>
    <property type="evidence" value="ECO:0007669"/>
    <property type="project" value="UniProtKB-UniRule"/>
</dbReference>
<dbReference type="GO" id="GO:0004814">
    <property type="term" value="F:arginine-tRNA ligase activity"/>
    <property type="evidence" value="ECO:0007669"/>
    <property type="project" value="InterPro"/>
</dbReference>
<sequence length="697" mass="80419">MNLITTPAMIKKTFLMELGTEELPPKILRNIGENLTHLFTQELNNAKCNYEQIQWFATPRRVAIKIINLSLLQENINIKKYGPLIVTAFDQDGKITEAAKKWALSNNINISQATRIQTNKGERLVYYKNIQGRHVKEILPTIVCNTIKKISVPKLMRWGNSSIYFVRPVHTITLMLGREIIETTILGLPSNRIILGHRFMGESKLILDDADQYPNILYERGKVIADYYLRKNLIRNQAEIEAKRLGGVLKLTDELLEEVTSLVEWPVILTAKFEKRFLNIPVEVLIHTLQDKQKYFPLYDTNGQILPYFIFVTNIESLEPDKIILGNEKVIRPRLVDAEYFLKIDRQQSLEERLPDLKKIIFHKKLGTLFEKTQRLKILAEWIASKIGCDIPQSIRAALLSKCDLITNMVLEFPETQGIMGMYYARYSNELEEVAIALKEQYYPRFAGDKIPSNLISCSLAIADKLDTIVGILGISQYPKGDKDPFALRRNAIGILRIIIENKLSIDLKILINKIIILYDKHITNNKVIDEVIDFIFGRFLNWYQEKGYSNNVIHAVLAILPTCPLDFDARVRAVSYFLTLEESFILLSLNKRISNILSKTTDKLNKNINVYLLQESEEILLNNLLNKIQTKLESYCINKQYQEALIELTSLNKPIDNFFKTVRINTSNKLLRLNRLTLLTKVQELFLKVADISLLY</sequence>
<evidence type="ECO:0000256" key="3">
    <source>
        <dbReference type="ARBA" id="ARBA00011209"/>
    </source>
</evidence>
<keyword evidence="4 11" id="KW-0963">Cytoplasm</keyword>
<reference evidence="13 14" key="1">
    <citation type="journal article" date="2011" name="Genome Biol. Evol.">
        <title>Reductive evolution of bacterial genome in insect gut environment.</title>
        <authorList>
            <person name="Nikoh N."/>
            <person name="Hosokawa T."/>
            <person name="Ohshima K."/>
            <person name="Hattori M."/>
            <person name="Fukatsu T."/>
        </authorList>
    </citation>
    <scope>NUCLEOTIDE SEQUENCE [LARGE SCALE GENOMIC DNA]</scope>
    <source>
        <strain evidence="13 14">Mpkobe</strain>
    </source>
</reference>
<keyword evidence="5 11" id="KW-0436">Ligase</keyword>
<comment type="catalytic activity">
    <reaction evidence="10 11">
        <text>tRNA(Gly) + glycine + ATP = glycyl-tRNA(Gly) + AMP + diphosphate</text>
        <dbReference type="Rhea" id="RHEA:16013"/>
        <dbReference type="Rhea" id="RHEA-COMP:9664"/>
        <dbReference type="Rhea" id="RHEA-COMP:9683"/>
        <dbReference type="ChEBI" id="CHEBI:30616"/>
        <dbReference type="ChEBI" id="CHEBI:33019"/>
        <dbReference type="ChEBI" id="CHEBI:57305"/>
        <dbReference type="ChEBI" id="CHEBI:78442"/>
        <dbReference type="ChEBI" id="CHEBI:78522"/>
        <dbReference type="ChEBI" id="CHEBI:456215"/>
        <dbReference type="EC" id="6.1.1.14"/>
    </reaction>
</comment>
<dbReference type="GO" id="GO:0004820">
    <property type="term" value="F:glycine-tRNA ligase activity"/>
    <property type="evidence" value="ECO:0007669"/>
    <property type="project" value="UniProtKB-UniRule"/>
</dbReference>
<comment type="subunit">
    <text evidence="3 11">Tetramer of two alpha and two beta subunits.</text>
</comment>
<keyword evidence="7 11" id="KW-0067">ATP-binding</keyword>
<evidence type="ECO:0000313" key="14">
    <source>
        <dbReference type="Proteomes" id="UP000061704"/>
    </source>
</evidence>
<evidence type="ECO:0000256" key="8">
    <source>
        <dbReference type="ARBA" id="ARBA00022917"/>
    </source>
</evidence>
<organism evidence="13 14">
    <name type="scientific">Candidatus Ishikawaella capsulata Mpkobe</name>
    <dbReference type="NCBI Taxonomy" id="476281"/>
    <lineage>
        <taxon>Bacteria</taxon>
        <taxon>Pseudomonadati</taxon>
        <taxon>Pseudomonadota</taxon>
        <taxon>Gammaproteobacteria</taxon>
        <taxon>Enterobacterales</taxon>
        <taxon>Enterobacteriaceae</taxon>
        <taxon>Candidatus Ishikawella</taxon>
    </lineage>
</organism>
<dbReference type="EMBL" id="AP010872">
    <property type="protein sequence ID" value="BAH82894.1"/>
    <property type="molecule type" value="Genomic_DNA"/>
</dbReference>
<dbReference type="EC" id="6.1.1.14" evidence="11"/>
<comment type="subcellular location">
    <subcellularLocation>
        <location evidence="1 11">Cytoplasm</location>
    </subcellularLocation>
</comment>
<dbReference type="GO" id="GO:0006420">
    <property type="term" value="P:arginyl-tRNA aminoacylation"/>
    <property type="evidence" value="ECO:0007669"/>
    <property type="project" value="InterPro"/>
</dbReference>
<keyword evidence="6 11" id="KW-0547">Nucleotide-binding</keyword>
<dbReference type="GO" id="GO:0005524">
    <property type="term" value="F:ATP binding"/>
    <property type="evidence" value="ECO:0007669"/>
    <property type="project" value="UniProtKB-UniRule"/>
</dbReference>
<dbReference type="Pfam" id="PF05746">
    <property type="entry name" value="DALR_1"/>
    <property type="match status" value="1"/>
</dbReference>
<evidence type="ECO:0000256" key="5">
    <source>
        <dbReference type="ARBA" id="ARBA00022598"/>
    </source>
</evidence>
<dbReference type="InterPro" id="IPR015944">
    <property type="entry name" value="Gly-tRNA-synth_bsu"/>
</dbReference>
<feature type="domain" description="DALR anticodon binding" evidence="12">
    <location>
        <begin position="592"/>
        <end position="687"/>
    </location>
</feature>
<evidence type="ECO:0000256" key="9">
    <source>
        <dbReference type="ARBA" id="ARBA00023146"/>
    </source>
</evidence>
<evidence type="ECO:0000259" key="12">
    <source>
        <dbReference type="Pfam" id="PF05746"/>
    </source>
</evidence>
<keyword evidence="9 11" id="KW-0030">Aminoacyl-tRNA synthetase</keyword>
<dbReference type="HAMAP" id="MF_00255">
    <property type="entry name" value="Gly_tRNA_synth_beta"/>
    <property type="match status" value="1"/>
</dbReference>
<keyword evidence="8 11" id="KW-0648">Protein biosynthesis</keyword>
<dbReference type="STRING" id="476281.ICMP_021"/>
<dbReference type="HOGENOM" id="CLU_007220_2_2_6"/>